<dbReference type="InterPro" id="IPR044537">
    <property type="entry name" value="Rip2-like"/>
</dbReference>
<dbReference type="AlphaFoldDB" id="A0A369BT97"/>
<evidence type="ECO:0000256" key="10">
    <source>
        <dbReference type="ARBA" id="ARBA00022989"/>
    </source>
</evidence>
<dbReference type="GO" id="GO:0005886">
    <property type="term" value="C:plasma membrane"/>
    <property type="evidence" value="ECO:0007669"/>
    <property type="project" value="UniProtKB-SubCell"/>
</dbReference>
<feature type="transmembrane region" description="Helical" evidence="13">
    <location>
        <begin position="97"/>
        <end position="122"/>
    </location>
</feature>
<evidence type="ECO:0000256" key="12">
    <source>
        <dbReference type="ARBA" id="ARBA00023136"/>
    </source>
</evidence>
<dbReference type="PANTHER" id="PTHR35864:SF1">
    <property type="entry name" value="ZINC METALLOPROTEASE YWHC-RELATED"/>
    <property type="match status" value="1"/>
</dbReference>
<keyword evidence="16" id="KW-1185">Reference proteome</keyword>
<gene>
    <name evidence="15" type="ORF">DFQ59_1152</name>
</gene>
<evidence type="ECO:0000256" key="7">
    <source>
        <dbReference type="ARBA" id="ARBA00022723"/>
    </source>
</evidence>
<keyword evidence="6 13" id="KW-0812">Transmembrane</keyword>
<dbReference type="Proteomes" id="UP000252707">
    <property type="component" value="Unassembled WGS sequence"/>
</dbReference>
<dbReference type="InterPro" id="IPR008915">
    <property type="entry name" value="Peptidase_M50"/>
</dbReference>
<evidence type="ECO:0000259" key="14">
    <source>
        <dbReference type="Pfam" id="PF02163"/>
    </source>
</evidence>
<dbReference type="GO" id="GO:0006508">
    <property type="term" value="P:proteolysis"/>
    <property type="evidence" value="ECO:0007669"/>
    <property type="project" value="UniProtKB-KW"/>
</dbReference>
<evidence type="ECO:0000256" key="9">
    <source>
        <dbReference type="ARBA" id="ARBA00022833"/>
    </source>
</evidence>
<accession>A0A369BT97</accession>
<keyword evidence="8" id="KW-0378">Hydrolase</keyword>
<dbReference type="OrthoDB" id="9800627at2"/>
<evidence type="ECO:0000256" key="5">
    <source>
        <dbReference type="ARBA" id="ARBA00022670"/>
    </source>
</evidence>
<feature type="transmembrane region" description="Helical" evidence="13">
    <location>
        <begin position="183"/>
        <end position="205"/>
    </location>
</feature>
<sequence>MPDFNSVQLFAVWVLPVLFAITLHEAAHGWMARRLGDPTAEMLGRLTLNPLKHIDPVGTILVPGILLLLGSGVLFGWAKPVPVTMENLRNPRRDMAWVAAAGPLANLLMAVLWAFIIHVGLWTIEMSPGVARPLVFMGVAGVFINTILMVLNLVPIPPLDGGRVAMSLLPGPWAWKLSRLEPYGILVVLLLLVSGVLGIVIWPVISALQMGLGVISGLPAGDFFRLLSALVN</sequence>
<organism evidence="15 16">
    <name type="scientific">Thioalbus denitrificans</name>
    <dbReference type="NCBI Taxonomy" id="547122"/>
    <lineage>
        <taxon>Bacteria</taxon>
        <taxon>Pseudomonadati</taxon>
        <taxon>Pseudomonadota</taxon>
        <taxon>Gammaproteobacteria</taxon>
        <taxon>Chromatiales</taxon>
        <taxon>Ectothiorhodospiraceae</taxon>
        <taxon>Thioalbus</taxon>
    </lineage>
</organism>
<dbReference type="Pfam" id="PF02163">
    <property type="entry name" value="Peptidase_M50"/>
    <property type="match status" value="1"/>
</dbReference>
<evidence type="ECO:0000256" key="11">
    <source>
        <dbReference type="ARBA" id="ARBA00023049"/>
    </source>
</evidence>
<protein>
    <submittedName>
        <fullName evidence="15">Zn-dependent protease</fullName>
    </submittedName>
</protein>
<comment type="subcellular location">
    <subcellularLocation>
        <location evidence="2">Cell membrane</location>
        <topology evidence="2">Multi-pass membrane protein</topology>
    </subcellularLocation>
</comment>
<evidence type="ECO:0000256" key="8">
    <source>
        <dbReference type="ARBA" id="ARBA00022801"/>
    </source>
</evidence>
<evidence type="ECO:0000256" key="6">
    <source>
        <dbReference type="ARBA" id="ARBA00022692"/>
    </source>
</evidence>
<keyword evidence="7" id="KW-0479">Metal-binding</keyword>
<dbReference type="PANTHER" id="PTHR35864">
    <property type="entry name" value="ZINC METALLOPROTEASE MJ0611-RELATED"/>
    <property type="match status" value="1"/>
</dbReference>
<reference evidence="15 16" key="1">
    <citation type="submission" date="2018-07" db="EMBL/GenBank/DDBJ databases">
        <title>Genomic Encyclopedia of Type Strains, Phase IV (KMG-IV): sequencing the most valuable type-strain genomes for metagenomic binning, comparative biology and taxonomic classification.</title>
        <authorList>
            <person name="Goeker M."/>
        </authorList>
    </citation>
    <scope>NUCLEOTIDE SEQUENCE [LARGE SCALE GENOMIC DNA]</scope>
    <source>
        <strain evidence="15 16">DSM 26407</strain>
    </source>
</reference>
<feature type="domain" description="Peptidase M50" evidence="14">
    <location>
        <begin position="135"/>
        <end position="170"/>
    </location>
</feature>
<dbReference type="GO" id="GO:0046872">
    <property type="term" value="F:metal ion binding"/>
    <property type="evidence" value="ECO:0007669"/>
    <property type="project" value="UniProtKB-KW"/>
</dbReference>
<evidence type="ECO:0000256" key="13">
    <source>
        <dbReference type="SAM" id="Phobius"/>
    </source>
</evidence>
<keyword evidence="4" id="KW-1003">Cell membrane</keyword>
<keyword evidence="10 13" id="KW-1133">Transmembrane helix</keyword>
<comment type="similarity">
    <text evidence="3">Belongs to the peptidase M50B family.</text>
</comment>
<keyword evidence="5 15" id="KW-0645">Protease</keyword>
<evidence type="ECO:0000256" key="1">
    <source>
        <dbReference type="ARBA" id="ARBA00001947"/>
    </source>
</evidence>
<feature type="transmembrane region" description="Helical" evidence="13">
    <location>
        <begin position="6"/>
        <end position="24"/>
    </location>
</feature>
<keyword evidence="11" id="KW-0482">Metalloprotease</keyword>
<evidence type="ECO:0000256" key="4">
    <source>
        <dbReference type="ARBA" id="ARBA00022475"/>
    </source>
</evidence>
<dbReference type="InterPro" id="IPR052348">
    <property type="entry name" value="Metallopeptidase_M50B"/>
</dbReference>
<dbReference type="EMBL" id="QPJY01000015">
    <property type="protein sequence ID" value="RCX24783.1"/>
    <property type="molecule type" value="Genomic_DNA"/>
</dbReference>
<dbReference type="RefSeq" id="WP_114281107.1">
    <property type="nucleotide sequence ID" value="NZ_QPJY01000015.1"/>
</dbReference>
<evidence type="ECO:0000313" key="16">
    <source>
        <dbReference type="Proteomes" id="UP000252707"/>
    </source>
</evidence>
<dbReference type="GO" id="GO:0008237">
    <property type="term" value="F:metallopeptidase activity"/>
    <property type="evidence" value="ECO:0007669"/>
    <property type="project" value="UniProtKB-KW"/>
</dbReference>
<feature type="transmembrane region" description="Helical" evidence="13">
    <location>
        <begin position="134"/>
        <end position="154"/>
    </location>
</feature>
<evidence type="ECO:0000313" key="15">
    <source>
        <dbReference type="EMBL" id="RCX24783.1"/>
    </source>
</evidence>
<evidence type="ECO:0000256" key="3">
    <source>
        <dbReference type="ARBA" id="ARBA00007931"/>
    </source>
</evidence>
<feature type="transmembrane region" description="Helical" evidence="13">
    <location>
        <begin position="57"/>
        <end position="77"/>
    </location>
</feature>
<evidence type="ECO:0000256" key="2">
    <source>
        <dbReference type="ARBA" id="ARBA00004651"/>
    </source>
</evidence>
<comment type="caution">
    <text evidence="15">The sequence shown here is derived from an EMBL/GenBank/DDBJ whole genome shotgun (WGS) entry which is preliminary data.</text>
</comment>
<name>A0A369BT97_9GAMM</name>
<dbReference type="CDD" id="cd06158">
    <property type="entry name" value="S2P-M50_like_1"/>
    <property type="match status" value="1"/>
</dbReference>
<keyword evidence="9" id="KW-0862">Zinc</keyword>
<keyword evidence="12 13" id="KW-0472">Membrane</keyword>
<proteinExistence type="inferred from homology"/>
<comment type="cofactor">
    <cofactor evidence="1">
        <name>Zn(2+)</name>
        <dbReference type="ChEBI" id="CHEBI:29105"/>
    </cofactor>
</comment>